<gene>
    <name evidence="1" type="ORF">CTI12_AA631490</name>
</gene>
<name>A0A2U1K8T0_ARTAN</name>
<comment type="caution">
    <text evidence="1">The sequence shown here is derived from an EMBL/GenBank/DDBJ whole genome shotgun (WGS) entry which is preliminary data.</text>
</comment>
<dbReference type="GO" id="GO:0030244">
    <property type="term" value="P:cellulose biosynthetic process"/>
    <property type="evidence" value="ECO:0007669"/>
    <property type="project" value="InterPro"/>
</dbReference>
<accession>A0A2U1K8T0</accession>
<keyword evidence="2" id="KW-1185">Reference proteome</keyword>
<dbReference type="AlphaFoldDB" id="A0A2U1K8T0"/>
<dbReference type="InterPro" id="IPR044224">
    <property type="entry name" value="KOBITO1-like"/>
</dbReference>
<dbReference type="EMBL" id="PKPP01035827">
    <property type="protein sequence ID" value="PWA13683.1"/>
    <property type="molecule type" value="Genomic_DNA"/>
</dbReference>
<reference evidence="1 2" key="1">
    <citation type="journal article" date="2018" name="Mol. Plant">
        <title>The genome of Artemisia annua provides insight into the evolution of Asteraceae family and artemisinin biosynthesis.</title>
        <authorList>
            <person name="Shen Q."/>
            <person name="Zhang L."/>
            <person name="Liao Z."/>
            <person name="Wang S."/>
            <person name="Yan T."/>
            <person name="Shi P."/>
            <person name="Liu M."/>
            <person name="Fu X."/>
            <person name="Pan Q."/>
            <person name="Wang Y."/>
            <person name="Lv Z."/>
            <person name="Lu X."/>
            <person name="Zhang F."/>
            <person name="Jiang W."/>
            <person name="Ma Y."/>
            <person name="Chen M."/>
            <person name="Hao X."/>
            <person name="Li L."/>
            <person name="Tang Y."/>
            <person name="Lv G."/>
            <person name="Zhou Y."/>
            <person name="Sun X."/>
            <person name="Brodelius P.E."/>
            <person name="Rose J.K.C."/>
            <person name="Tang K."/>
        </authorList>
    </citation>
    <scope>NUCLEOTIDE SEQUENCE [LARGE SCALE GENOMIC DNA]</scope>
    <source>
        <strain evidence="2">cv. Huhao1</strain>
        <tissue evidence="1">Leaf</tissue>
    </source>
</reference>
<proteinExistence type="predicted"/>
<protein>
    <submittedName>
        <fullName evidence="1">Uncharacterized protein</fullName>
    </submittedName>
</protein>
<dbReference type="Proteomes" id="UP000245207">
    <property type="component" value="Unassembled WGS sequence"/>
</dbReference>
<dbReference type="OrthoDB" id="433309at2759"/>
<dbReference type="PANTHER" id="PTHR46701:SF6">
    <property type="entry name" value="GLYCOSYLTRANSFERASE FAMILY 92 PROTEIN"/>
    <property type="match status" value="1"/>
</dbReference>
<sequence>MKLLRKGILTRIYAPMVIMQGLKESGTFSSLIESAQRSTLEAEQLLSVNNGSTSVDATEGYREHVVWTDKTLNMKLLRKGILTRIYAPMVIMQGLKESGTFSSLIESAQRSTLEAEQLLSVNNGSTSVDATEGSDILSKNHDKIKESAMTGRKVLEVSDFDLLAVPPLPPPTINDI</sequence>
<dbReference type="PANTHER" id="PTHR46701">
    <property type="entry name" value="GLYCOSYLTRANSFERASE-LIKE KOBITO 1"/>
    <property type="match status" value="1"/>
</dbReference>
<evidence type="ECO:0000313" key="2">
    <source>
        <dbReference type="Proteomes" id="UP000245207"/>
    </source>
</evidence>
<organism evidence="1 2">
    <name type="scientific">Artemisia annua</name>
    <name type="common">Sweet wormwood</name>
    <dbReference type="NCBI Taxonomy" id="35608"/>
    <lineage>
        <taxon>Eukaryota</taxon>
        <taxon>Viridiplantae</taxon>
        <taxon>Streptophyta</taxon>
        <taxon>Embryophyta</taxon>
        <taxon>Tracheophyta</taxon>
        <taxon>Spermatophyta</taxon>
        <taxon>Magnoliopsida</taxon>
        <taxon>eudicotyledons</taxon>
        <taxon>Gunneridae</taxon>
        <taxon>Pentapetalae</taxon>
        <taxon>asterids</taxon>
        <taxon>campanulids</taxon>
        <taxon>Asterales</taxon>
        <taxon>Asteraceae</taxon>
        <taxon>Asteroideae</taxon>
        <taxon>Anthemideae</taxon>
        <taxon>Artemisiinae</taxon>
        <taxon>Artemisia</taxon>
    </lineage>
</organism>
<evidence type="ECO:0000313" key="1">
    <source>
        <dbReference type="EMBL" id="PWA13683.1"/>
    </source>
</evidence>
<dbReference type="GO" id="GO:0009737">
    <property type="term" value="P:response to abscisic acid"/>
    <property type="evidence" value="ECO:0007669"/>
    <property type="project" value="InterPro"/>
</dbReference>
<dbReference type="STRING" id="35608.A0A2U1K8T0"/>